<sequence length="241" mass="25678">MRDMSLPSASRSIESNHHDPIACAVLASGVSMSILALTGSPSSRCLSSALTRRAAALLRERGQRVDILGVDNLPAEDLIQARHDGTAAAALRGWVEQADVVLLGAFARNDCLPCGLIAMLDLLDWPPRRGAFAGKIVVPLVTWTSGARLLAIEQNVKTVLSALHASHVLSGVYAADTQIRLNRRGNAELDGEIDRRLLGLVDEIIRIARPSRAAWDAVSRSAQTGFRGAVSHTPALARCAV</sequence>
<keyword evidence="4" id="KW-0560">Oxidoreductase</keyword>
<keyword evidence="2" id="KW-0285">Flavoprotein</keyword>
<dbReference type="SUPFAM" id="SSF52218">
    <property type="entry name" value="Flavoproteins"/>
    <property type="match status" value="1"/>
</dbReference>
<dbReference type="Proteomes" id="UP000194151">
    <property type="component" value="Chromosome"/>
</dbReference>
<dbReference type="KEGG" id="bgv:CAL12_07290"/>
<dbReference type="EMBL" id="CP021108">
    <property type="protein sequence ID" value="ARP80661.1"/>
    <property type="molecule type" value="Genomic_DNA"/>
</dbReference>
<accession>A0A1W6YHZ0</accession>
<dbReference type="PANTHER" id="PTHR43408">
    <property type="entry name" value="FMN REDUCTASE (NADPH)"/>
    <property type="match status" value="1"/>
</dbReference>
<evidence type="ECO:0000256" key="2">
    <source>
        <dbReference type="ARBA" id="ARBA00022630"/>
    </source>
</evidence>
<keyword evidence="3" id="KW-0288">FMN</keyword>
<dbReference type="AlphaFoldDB" id="A0A1W6YHZ0"/>
<evidence type="ECO:0000256" key="4">
    <source>
        <dbReference type="ARBA" id="ARBA00023002"/>
    </source>
</evidence>
<dbReference type="Gene3D" id="3.40.50.360">
    <property type="match status" value="1"/>
</dbReference>
<evidence type="ECO:0000256" key="1">
    <source>
        <dbReference type="ARBA" id="ARBA00005990"/>
    </source>
</evidence>
<evidence type="ECO:0000313" key="6">
    <source>
        <dbReference type="EMBL" id="ARP80661.1"/>
    </source>
</evidence>
<dbReference type="STRING" id="1416806.CAL12_07290"/>
<dbReference type="Pfam" id="PF03358">
    <property type="entry name" value="FMN_red"/>
    <property type="match status" value="1"/>
</dbReference>
<proteinExistence type="inferred from homology"/>
<organism evidence="6 7">
    <name type="scientific">Bordetella genomosp. 8</name>
    <dbReference type="NCBI Taxonomy" id="1416806"/>
    <lineage>
        <taxon>Bacteria</taxon>
        <taxon>Pseudomonadati</taxon>
        <taxon>Pseudomonadota</taxon>
        <taxon>Betaproteobacteria</taxon>
        <taxon>Burkholderiales</taxon>
        <taxon>Alcaligenaceae</taxon>
        <taxon>Bordetella</taxon>
    </lineage>
</organism>
<gene>
    <name evidence="6" type="ORF">CAL12_07290</name>
</gene>
<dbReference type="InterPro" id="IPR005025">
    <property type="entry name" value="FMN_Rdtase-like_dom"/>
</dbReference>
<evidence type="ECO:0000313" key="7">
    <source>
        <dbReference type="Proteomes" id="UP000194151"/>
    </source>
</evidence>
<reference evidence="6 7" key="1">
    <citation type="submission" date="2017-05" db="EMBL/GenBank/DDBJ databases">
        <title>Complete and WGS of Bordetella genogroups.</title>
        <authorList>
            <person name="Spilker T."/>
            <person name="LiPuma J."/>
        </authorList>
    </citation>
    <scope>NUCLEOTIDE SEQUENCE [LARGE SCALE GENOMIC DNA]</scope>
    <source>
        <strain evidence="6 7">AU19157</strain>
    </source>
</reference>
<dbReference type="GO" id="GO:0016491">
    <property type="term" value="F:oxidoreductase activity"/>
    <property type="evidence" value="ECO:0007669"/>
    <property type="project" value="UniProtKB-KW"/>
</dbReference>
<feature type="domain" description="NADPH-dependent FMN reductase-like" evidence="5">
    <location>
        <begin position="32"/>
        <end position="177"/>
    </location>
</feature>
<dbReference type="InterPro" id="IPR029039">
    <property type="entry name" value="Flavoprotein-like_sf"/>
</dbReference>
<comment type="similarity">
    <text evidence="1">Belongs to the SsuE family.</text>
</comment>
<keyword evidence="7" id="KW-1185">Reference proteome</keyword>
<name>A0A1W6YHZ0_9BORD</name>
<dbReference type="PANTHER" id="PTHR43408:SF1">
    <property type="entry name" value="FMN REDUCTASE (NADPH)"/>
    <property type="match status" value="1"/>
</dbReference>
<evidence type="ECO:0000256" key="3">
    <source>
        <dbReference type="ARBA" id="ARBA00022643"/>
    </source>
</evidence>
<dbReference type="InterPro" id="IPR051814">
    <property type="entry name" value="NAD(P)H-dep_FMN_reductase"/>
</dbReference>
<protein>
    <recommendedName>
        <fullName evidence="5">NADPH-dependent FMN reductase-like domain-containing protein</fullName>
    </recommendedName>
</protein>
<evidence type="ECO:0000259" key="5">
    <source>
        <dbReference type="Pfam" id="PF03358"/>
    </source>
</evidence>